<dbReference type="GO" id="GO:0032367">
    <property type="term" value="P:intracellular cholesterol transport"/>
    <property type="evidence" value="ECO:0007669"/>
    <property type="project" value="TreeGrafter"/>
</dbReference>
<evidence type="ECO:0000256" key="1">
    <source>
        <dbReference type="ARBA" id="ARBA00004173"/>
    </source>
</evidence>
<keyword evidence="5" id="KW-0813">Transport</keyword>
<evidence type="ECO:0000256" key="2">
    <source>
        <dbReference type="ARBA" id="ARBA00004731"/>
    </source>
</evidence>
<keyword evidence="10" id="KW-0755">Steroidogenesis</keyword>
<evidence type="ECO:0000256" key="7">
    <source>
        <dbReference type="ARBA" id="ARBA00023055"/>
    </source>
</evidence>
<dbReference type="PhylomeDB" id="A0A151NZV5"/>
<dbReference type="SUPFAM" id="SSF55961">
    <property type="entry name" value="Bet v1-like"/>
    <property type="match status" value="1"/>
</dbReference>
<keyword evidence="14" id="KW-1185">Reference proteome</keyword>
<comment type="subunit">
    <text evidence="3">May interact with TSPO.</text>
</comment>
<organism evidence="13 14">
    <name type="scientific">Alligator mississippiensis</name>
    <name type="common">American alligator</name>
    <dbReference type="NCBI Taxonomy" id="8496"/>
    <lineage>
        <taxon>Eukaryota</taxon>
        <taxon>Metazoa</taxon>
        <taxon>Chordata</taxon>
        <taxon>Craniata</taxon>
        <taxon>Vertebrata</taxon>
        <taxon>Euteleostomi</taxon>
        <taxon>Archelosauria</taxon>
        <taxon>Archosauria</taxon>
        <taxon>Crocodylia</taxon>
        <taxon>Alligatoridae</taxon>
        <taxon>Alligatorinae</taxon>
        <taxon>Alligator</taxon>
    </lineage>
</organism>
<dbReference type="GO" id="GO:0015485">
    <property type="term" value="F:cholesterol binding"/>
    <property type="evidence" value="ECO:0007669"/>
    <property type="project" value="InterPro"/>
</dbReference>
<dbReference type="PRINTS" id="PR00978">
    <property type="entry name" value="STARPROTEIN"/>
</dbReference>
<dbReference type="GO" id="GO:0120020">
    <property type="term" value="F:cholesterol transfer activity"/>
    <property type="evidence" value="ECO:0007669"/>
    <property type="project" value="InterPro"/>
</dbReference>
<dbReference type="AlphaFoldDB" id="A0A151NZV5"/>
<accession>A0A151NZV5</accession>
<keyword evidence="7" id="KW-0445">Lipid transport</keyword>
<keyword evidence="9" id="KW-0496">Mitochondrion</keyword>
<name>A0A151NZV5_ALLMI</name>
<proteinExistence type="predicted"/>
<feature type="domain" description="START" evidence="12">
    <location>
        <begin position="101"/>
        <end position="283"/>
    </location>
</feature>
<keyword evidence="6" id="KW-0809">Transit peptide</keyword>
<dbReference type="Gene3D" id="3.30.530.20">
    <property type="match status" value="1"/>
</dbReference>
<reference evidence="13 14" key="1">
    <citation type="journal article" date="2012" name="Genome Biol.">
        <title>Sequencing three crocodilian genomes to illuminate the evolution of archosaurs and amniotes.</title>
        <authorList>
            <person name="St John J.A."/>
            <person name="Braun E.L."/>
            <person name="Isberg S.R."/>
            <person name="Miles L.G."/>
            <person name="Chong A.Y."/>
            <person name="Gongora J."/>
            <person name="Dalzell P."/>
            <person name="Moran C."/>
            <person name="Bed'hom B."/>
            <person name="Abzhanov A."/>
            <person name="Burgess S.C."/>
            <person name="Cooksey A.M."/>
            <person name="Castoe T.A."/>
            <person name="Crawford N.G."/>
            <person name="Densmore L.D."/>
            <person name="Drew J.C."/>
            <person name="Edwards S.V."/>
            <person name="Faircloth B.C."/>
            <person name="Fujita M.K."/>
            <person name="Greenwold M.J."/>
            <person name="Hoffmann F.G."/>
            <person name="Howard J.M."/>
            <person name="Iguchi T."/>
            <person name="Janes D.E."/>
            <person name="Khan S.Y."/>
            <person name="Kohno S."/>
            <person name="de Koning A.J."/>
            <person name="Lance S.L."/>
            <person name="McCarthy F.M."/>
            <person name="McCormack J.E."/>
            <person name="Merchant M.E."/>
            <person name="Peterson D.G."/>
            <person name="Pollock D.D."/>
            <person name="Pourmand N."/>
            <person name="Raney B.J."/>
            <person name="Roessler K.A."/>
            <person name="Sanford J.R."/>
            <person name="Sawyer R.H."/>
            <person name="Schmidt C.J."/>
            <person name="Triplett E.W."/>
            <person name="Tuberville T.D."/>
            <person name="Venegas-Anaya M."/>
            <person name="Howard J.T."/>
            <person name="Jarvis E.D."/>
            <person name="Guillette L.J.Jr."/>
            <person name="Glenn T.C."/>
            <person name="Green R.E."/>
            <person name="Ray D.A."/>
        </authorList>
    </citation>
    <scope>NUCLEOTIDE SEQUENCE [LARGE SCALE GENOMIC DNA]</scope>
    <source>
        <strain evidence="13">KSC_2009_1</strain>
    </source>
</reference>
<evidence type="ECO:0000256" key="5">
    <source>
        <dbReference type="ARBA" id="ARBA00022448"/>
    </source>
</evidence>
<dbReference type="GO" id="GO:0008203">
    <property type="term" value="P:cholesterol metabolic process"/>
    <property type="evidence" value="ECO:0007669"/>
    <property type="project" value="UniProtKB-UniPathway"/>
</dbReference>
<dbReference type="Pfam" id="PF01852">
    <property type="entry name" value="START"/>
    <property type="match status" value="1"/>
</dbReference>
<evidence type="ECO:0000256" key="6">
    <source>
        <dbReference type="ARBA" id="ARBA00022946"/>
    </source>
</evidence>
<comment type="pathway">
    <text evidence="2">Steroid metabolism; cholesterol metabolism.</text>
</comment>
<evidence type="ECO:0000259" key="12">
    <source>
        <dbReference type="PROSITE" id="PS50848"/>
    </source>
</evidence>
<gene>
    <name evidence="13" type="ORF">Y1Q_0022268</name>
</gene>
<protein>
    <recommendedName>
        <fullName evidence="4">Steroidogenic acute regulatory protein, mitochondrial</fullName>
    </recommendedName>
    <alternativeName>
        <fullName evidence="11">START domain-containing protein 1</fullName>
    </alternativeName>
</protein>
<dbReference type="UniPathway" id="UPA00296"/>
<evidence type="ECO:0000256" key="10">
    <source>
        <dbReference type="ARBA" id="ARBA00023250"/>
    </source>
</evidence>
<dbReference type="GO" id="GO:0006694">
    <property type="term" value="P:steroid biosynthetic process"/>
    <property type="evidence" value="ECO:0007669"/>
    <property type="project" value="UniProtKB-KW"/>
</dbReference>
<evidence type="ECO:0000256" key="3">
    <source>
        <dbReference type="ARBA" id="ARBA00011279"/>
    </source>
</evidence>
<dbReference type="InterPro" id="IPR002913">
    <property type="entry name" value="START_lipid-bd_dom"/>
</dbReference>
<dbReference type="InterPro" id="IPR029866">
    <property type="entry name" value="StAR"/>
</dbReference>
<keyword evidence="8" id="KW-0446">Lipid-binding</keyword>
<evidence type="ECO:0000256" key="8">
    <source>
        <dbReference type="ARBA" id="ARBA00023121"/>
    </source>
</evidence>
<evidence type="ECO:0000256" key="9">
    <source>
        <dbReference type="ARBA" id="ARBA00023128"/>
    </source>
</evidence>
<dbReference type="OrthoDB" id="74575at2759"/>
<comment type="caution">
    <text evidence="13">The sequence shown here is derived from an EMBL/GenBank/DDBJ whole genome shotgun (WGS) entry which is preliminary data.</text>
</comment>
<dbReference type="GO" id="GO:0005739">
    <property type="term" value="C:mitochondrion"/>
    <property type="evidence" value="ECO:0007669"/>
    <property type="project" value="UniProtKB-SubCell"/>
</dbReference>
<dbReference type="InterPro" id="IPR023393">
    <property type="entry name" value="START-like_dom_sf"/>
</dbReference>
<dbReference type="eggNOG" id="KOG3845">
    <property type="taxonomic scope" value="Eukaryota"/>
</dbReference>
<dbReference type="PROSITE" id="PS50848">
    <property type="entry name" value="START"/>
    <property type="match status" value="1"/>
</dbReference>
<evidence type="ECO:0000313" key="14">
    <source>
        <dbReference type="Proteomes" id="UP000050525"/>
    </source>
</evidence>
<sequence>MLPATFKLCCGISHDHLRSITGLKRTAMAAIGHDLQGMMLKGSHCLPSKLPGYVQRLMWKDTAGTQEDGTGISSVWFSSTELSYVNQGEVTLHRAMEILQQQNGWQMETKQGNGDAVLSTVIPQLGKVFRIEVVLAVPMDQLYHELFESLERMPEWNPTLSQVKILQRIGKDTLLTHEIASQSPGNLVGQRDFVNIRRCWKKETAVYLVGTAAYSELIPLQEEQVRAEATLSCIVLQPLEENPMQTRFTWLLSMDLKGWIPKSVINYVLPQSQVDFIKHLRQHLSISAWP</sequence>
<dbReference type="InterPro" id="IPR000799">
    <property type="entry name" value="StAR-like"/>
</dbReference>
<evidence type="ECO:0000313" key="13">
    <source>
        <dbReference type="EMBL" id="KYO42426.1"/>
    </source>
</evidence>
<dbReference type="EMBL" id="AKHW03001467">
    <property type="protein sequence ID" value="KYO42426.1"/>
    <property type="molecule type" value="Genomic_DNA"/>
</dbReference>
<comment type="subcellular location">
    <subcellularLocation>
        <location evidence="1">Mitochondrion</location>
    </subcellularLocation>
</comment>
<evidence type="ECO:0000256" key="4">
    <source>
        <dbReference type="ARBA" id="ARBA00020345"/>
    </source>
</evidence>
<dbReference type="GO" id="GO:0050810">
    <property type="term" value="P:regulation of steroid biosynthetic process"/>
    <property type="evidence" value="ECO:0007669"/>
    <property type="project" value="TreeGrafter"/>
</dbReference>
<dbReference type="SMART" id="SM00234">
    <property type="entry name" value="START"/>
    <property type="match status" value="1"/>
</dbReference>
<dbReference type="Proteomes" id="UP000050525">
    <property type="component" value="Unassembled WGS sequence"/>
</dbReference>
<evidence type="ECO:0000256" key="11">
    <source>
        <dbReference type="ARBA" id="ARBA00032620"/>
    </source>
</evidence>
<dbReference type="PANTHER" id="PTHR46489">
    <property type="entry name" value="STEROIDOGENIC ACUTE REGULATORY PROTEIN, MITOCHONDRIAL"/>
    <property type="match status" value="1"/>
</dbReference>
<dbReference type="PANTHER" id="PTHR46489:SF1">
    <property type="entry name" value="STEROIDOGENIC ACUTE REGULATORY PROTEIN, MITOCHONDRIAL"/>
    <property type="match status" value="1"/>
</dbReference>